<evidence type="ECO:0000313" key="2">
    <source>
        <dbReference type="EMBL" id="OSD08758.1"/>
    </source>
</evidence>
<dbReference type="InterPro" id="IPR000182">
    <property type="entry name" value="GNAT_dom"/>
</dbReference>
<gene>
    <name evidence="2" type="ORF">PYCCODRAFT_1473314</name>
</gene>
<evidence type="ECO:0000313" key="3">
    <source>
        <dbReference type="Proteomes" id="UP000193067"/>
    </source>
</evidence>
<reference evidence="2 3" key="1">
    <citation type="journal article" date="2015" name="Biotechnol. Biofuels">
        <title>Enhanced degradation of softwood versus hardwood by the white-rot fungus Pycnoporus coccineus.</title>
        <authorList>
            <person name="Couturier M."/>
            <person name="Navarro D."/>
            <person name="Chevret D."/>
            <person name="Henrissat B."/>
            <person name="Piumi F."/>
            <person name="Ruiz-Duenas F.J."/>
            <person name="Martinez A.T."/>
            <person name="Grigoriev I.V."/>
            <person name="Riley R."/>
            <person name="Lipzen A."/>
            <person name="Berrin J.G."/>
            <person name="Master E.R."/>
            <person name="Rosso M.N."/>
        </authorList>
    </citation>
    <scope>NUCLEOTIDE SEQUENCE [LARGE SCALE GENOMIC DNA]</scope>
    <source>
        <strain evidence="2 3">BRFM310</strain>
    </source>
</reference>
<sequence>MHSAHDIVRRAHNAESPLSIRPKYDVIVNRMRYRDIPQAVRTAGKSLANEPATQYIASAETGLLSGLRVWLVRFIRFVGYTHQRHAHTIENGIGVVVYATPEDSKHPGIVPSLCSAISKLGPREVAKRYSELGQKTAAMVQEAFGESIHDMYEIRGLIVSPKAQGRGYGKALVKTVTDVSDAAGKDMWLLTTNARSFYETIGFECVRTGTLGEGNPAWTQAPIELCIMHRRRN</sequence>
<dbReference type="InterPro" id="IPR016181">
    <property type="entry name" value="Acyl_CoA_acyltransferase"/>
</dbReference>
<dbReference type="Pfam" id="PF13508">
    <property type="entry name" value="Acetyltransf_7"/>
    <property type="match status" value="1"/>
</dbReference>
<dbReference type="Gene3D" id="3.40.630.30">
    <property type="match status" value="1"/>
</dbReference>
<dbReference type="PANTHER" id="PTHR42791">
    <property type="entry name" value="GNAT FAMILY ACETYLTRANSFERASE"/>
    <property type="match status" value="1"/>
</dbReference>
<feature type="domain" description="N-acetyltransferase" evidence="1">
    <location>
        <begin position="148"/>
        <end position="224"/>
    </location>
</feature>
<dbReference type="STRING" id="1353009.A0A1Y2J5T1"/>
<accession>A0A1Y2J5T1</accession>
<evidence type="ECO:0000259" key="1">
    <source>
        <dbReference type="PROSITE" id="PS51186"/>
    </source>
</evidence>
<dbReference type="InterPro" id="IPR052523">
    <property type="entry name" value="Trichothecene_AcTrans"/>
</dbReference>
<dbReference type="AlphaFoldDB" id="A0A1Y2J5T1"/>
<protein>
    <recommendedName>
        <fullName evidence="1">N-acetyltransferase domain-containing protein</fullName>
    </recommendedName>
</protein>
<dbReference type="CDD" id="cd04301">
    <property type="entry name" value="NAT_SF"/>
    <property type="match status" value="1"/>
</dbReference>
<dbReference type="PROSITE" id="PS51186">
    <property type="entry name" value="GNAT"/>
    <property type="match status" value="1"/>
</dbReference>
<dbReference type="Proteomes" id="UP000193067">
    <property type="component" value="Unassembled WGS sequence"/>
</dbReference>
<dbReference type="PANTHER" id="PTHR42791:SF4">
    <property type="entry name" value="ACETYLTRANSFERASE, GNAT FAMILY FAMILY (AFU_ORTHOLOGUE AFUA_4G09540)-RELATED"/>
    <property type="match status" value="1"/>
</dbReference>
<dbReference type="GO" id="GO:0016747">
    <property type="term" value="F:acyltransferase activity, transferring groups other than amino-acyl groups"/>
    <property type="evidence" value="ECO:0007669"/>
    <property type="project" value="InterPro"/>
</dbReference>
<dbReference type="EMBL" id="KZ084086">
    <property type="protein sequence ID" value="OSD08758.1"/>
    <property type="molecule type" value="Genomic_DNA"/>
</dbReference>
<proteinExistence type="predicted"/>
<name>A0A1Y2J5T1_TRAC3</name>
<dbReference type="SUPFAM" id="SSF55729">
    <property type="entry name" value="Acyl-CoA N-acyltransferases (Nat)"/>
    <property type="match status" value="1"/>
</dbReference>
<organism evidence="2 3">
    <name type="scientific">Trametes coccinea (strain BRFM310)</name>
    <name type="common">Pycnoporus coccineus</name>
    <dbReference type="NCBI Taxonomy" id="1353009"/>
    <lineage>
        <taxon>Eukaryota</taxon>
        <taxon>Fungi</taxon>
        <taxon>Dikarya</taxon>
        <taxon>Basidiomycota</taxon>
        <taxon>Agaricomycotina</taxon>
        <taxon>Agaricomycetes</taxon>
        <taxon>Polyporales</taxon>
        <taxon>Polyporaceae</taxon>
        <taxon>Trametes</taxon>
    </lineage>
</organism>
<keyword evidence="3" id="KW-1185">Reference proteome</keyword>
<dbReference type="OrthoDB" id="2744543at2759"/>